<dbReference type="AlphaFoldDB" id="A0A4R8V7X8"/>
<keyword evidence="3" id="KW-1133">Transmembrane helix</keyword>
<feature type="domain" description="M23ase beta-sheet core" evidence="4">
    <location>
        <begin position="178"/>
        <end position="279"/>
    </location>
</feature>
<evidence type="ECO:0000259" key="4">
    <source>
        <dbReference type="Pfam" id="PF01551"/>
    </source>
</evidence>
<name>A0A4R8V7X8_9MICO</name>
<keyword evidence="6" id="KW-1185">Reference proteome</keyword>
<comment type="caution">
    <text evidence="5">The sequence shown here is derived from an EMBL/GenBank/DDBJ whole genome shotgun (WGS) entry which is preliminary data.</text>
</comment>
<dbReference type="PANTHER" id="PTHR21666">
    <property type="entry name" value="PEPTIDASE-RELATED"/>
    <property type="match status" value="1"/>
</dbReference>
<keyword evidence="3" id="KW-0472">Membrane</keyword>
<dbReference type="InterPro" id="IPR011055">
    <property type="entry name" value="Dup_hybrid_motif"/>
</dbReference>
<dbReference type="CDD" id="cd12797">
    <property type="entry name" value="M23_peptidase"/>
    <property type="match status" value="1"/>
</dbReference>
<feature type="region of interest" description="Disordered" evidence="2">
    <location>
        <begin position="1"/>
        <end position="72"/>
    </location>
</feature>
<dbReference type="Gene3D" id="2.70.70.10">
    <property type="entry name" value="Glucose Permease (Domain IIA)"/>
    <property type="match status" value="1"/>
</dbReference>
<dbReference type="Proteomes" id="UP000298488">
    <property type="component" value="Unassembled WGS sequence"/>
</dbReference>
<evidence type="ECO:0000256" key="3">
    <source>
        <dbReference type="SAM" id="Phobius"/>
    </source>
</evidence>
<protein>
    <submittedName>
        <fullName evidence="5">M23 family metallopeptidase</fullName>
    </submittedName>
</protein>
<keyword evidence="1" id="KW-0732">Signal</keyword>
<feature type="compositionally biased region" description="Pro residues" evidence="2">
    <location>
        <begin position="48"/>
        <end position="57"/>
    </location>
</feature>
<feature type="transmembrane region" description="Helical" evidence="3">
    <location>
        <begin position="92"/>
        <end position="114"/>
    </location>
</feature>
<dbReference type="OrthoDB" id="1099523at2"/>
<evidence type="ECO:0000313" key="6">
    <source>
        <dbReference type="Proteomes" id="UP000298488"/>
    </source>
</evidence>
<feature type="compositionally biased region" description="Basic and acidic residues" evidence="2">
    <location>
        <begin position="10"/>
        <end position="26"/>
    </location>
</feature>
<evidence type="ECO:0000256" key="1">
    <source>
        <dbReference type="ARBA" id="ARBA00022729"/>
    </source>
</evidence>
<dbReference type="InterPro" id="IPR016047">
    <property type="entry name" value="M23ase_b-sheet_dom"/>
</dbReference>
<keyword evidence="3" id="KW-0812">Transmembrane</keyword>
<gene>
    <name evidence="5" type="ORF">E3N84_03735</name>
</gene>
<proteinExistence type="predicted"/>
<dbReference type="PANTHER" id="PTHR21666:SF289">
    <property type="entry name" value="L-ALA--D-GLU ENDOPEPTIDASE"/>
    <property type="match status" value="1"/>
</dbReference>
<dbReference type="SUPFAM" id="SSF51261">
    <property type="entry name" value="Duplicated hybrid motif"/>
    <property type="match status" value="1"/>
</dbReference>
<dbReference type="EMBL" id="SOFI01000003">
    <property type="protein sequence ID" value="TFB79241.1"/>
    <property type="molecule type" value="Genomic_DNA"/>
</dbReference>
<dbReference type="Pfam" id="PF01551">
    <property type="entry name" value="Peptidase_M23"/>
    <property type="match status" value="1"/>
</dbReference>
<dbReference type="GO" id="GO:0004222">
    <property type="term" value="F:metalloendopeptidase activity"/>
    <property type="evidence" value="ECO:0007669"/>
    <property type="project" value="TreeGrafter"/>
</dbReference>
<accession>A0A4R8V7X8</accession>
<dbReference type="InterPro" id="IPR050570">
    <property type="entry name" value="Cell_wall_metabolism_enzyme"/>
</dbReference>
<reference evidence="5 6" key="1">
    <citation type="submission" date="2019-03" db="EMBL/GenBank/DDBJ databases">
        <title>Genomics of glacier-inhabiting Cryobacterium strains.</title>
        <authorList>
            <person name="Liu Q."/>
            <person name="Xin Y.-H."/>
        </authorList>
    </citation>
    <scope>NUCLEOTIDE SEQUENCE [LARGE SCALE GENOMIC DNA]</scope>
    <source>
        <strain evidence="5 6">CGMCC 1.10440</strain>
    </source>
</reference>
<sequence>MMSAIVPRASLRDTPRRDTTSQRIDARLSSCSGWRPNAAEQRSGRSDPVPPARPMPAPRSGATAPAPHLPGLSGRSVRHLRYVRAVRSLRRILVSSVVGIALMVTAGIAVPAYAQASVEAQLPVPQTLSVVSSAAVATVDRDGYSVTAPPPLRWPLDSLKVASGFGPRAAPCSGCSTYHEGVDFDPGYGAKIHAIAAGVVVDTANPNYSTLGVYVVIRHTIDGKTVESVYGHMQVGSMPLKIGDKVKVGQVIGLVGSTGESTGPHLHFEILVNGAHVNPLPWMHARLG</sequence>
<evidence type="ECO:0000313" key="5">
    <source>
        <dbReference type="EMBL" id="TFB79241.1"/>
    </source>
</evidence>
<evidence type="ECO:0000256" key="2">
    <source>
        <dbReference type="SAM" id="MobiDB-lite"/>
    </source>
</evidence>
<organism evidence="5 6">
    <name type="scientific">Terrimesophilobacter mesophilus</name>
    <dbReference type="NCBI Taxonomy" id="433647"/>
    <lineage>
        <taxon>Bacteria</taxon>
        <taxon>Bacillati</taxon>
        <taxon>Actinomycetota</taxon>
        <taxon>Actinomycetes</taxon>
        <taxon>Micrococcales</taxon>
        <taxon>Microbacteriaceae</taxon>
        <taxon>Terrimesophilobacter</taxon>
    </lineage>
</organism>